<proteinExistence type="predicted"/>
<accession>A0A095VU40</accession>
<dbReference type="EMBL" id="AUVB01000024">
    <property type="protein sequence ID" value="KGE04568.1"/>
    <property type="molecule type" value="Genomic_DNA"/>
</dbReference>
<evidence type="ECO:0000313" key="3">
    <source>
        <dbReference type="Proteomes" id="UP000029640"/>
    </source>
</evidence>
<reference evidence="2 3" key="1">
    <citation type="journal article" date="2014" name="Genome Announc.">
        <title>Genome Sequence of Gammaproteobacterial Pseudohaliea rubra Type Strain DSM 19751, Isolated from Coastal Seawater of the Mediterranean Sea.</title>
        <authorList>
            <person name="Spring S."/>
            <person name="Fiebig A."/>
            <person name="Riedel T."/>
            <person name="Goker M."/>
            <person name="Klenk H.P."/>
        </authorList>
    </citation>
    <scope>NUCLEOTIDE SEQUENCE [LARGE SCALE GENOMIC DNA]</scope>
    <source>
        <strain evidence="2 3">DSM 19751</strain>
    </source>
</reference>
<name>A0A095VU40_9GAMM</name>
<dbReference type="Gene3D" id="3.10.180.10">
    <property type="entry name" value="2,3-Dihydroxybiphenyl 1,2-Dioxygenase, domain 1"/>
    <property type="match status" value="2"/>
</dbReference>
<dbReference type="HOGENOM" id="CLU_057821_0_0_6"/>
<dbReference type="PATRIC" id="fig|1265313.6.peg.899"/>
<dbReference type="PANTHER" id="PTHR36110:SF4">
    <property type="entry name" value="RING-CLEAVING DIOXYGENASE MHQA-RELATED"/>
    <property type="match status" value="1"/>
</dbReference>
<evidence type="ECO:0000313" key="2">
    <source>
        <dbReference type="EMBL" id="KGE04568.1"/>
    </source>
</evidence>
<comment type="caution">
    <text evidence="2">The sequence shown here is derived from an EMBL/GenBank/DDBJ whole genome shotgun (WGS) entry which is preliminary data.</text>
</comment>
<gene>
    <name evidence="2" type="ORF">HRUBRA_00907</name>
</gene>
<dbReference type="eggNOG" id="COG0346">
    <property type="taxonomic scope" value="Bacteria"/>
</dbReference>
<dbReference type="RefSeq" id="WP_052094335.1">
    <property type="nucleotide sequence ID" value="NZ_KN234749.1"/>
</dbReference>
<dbReference type="InterPro" id="IPR029068">
    <property type="entry name" value="Glyas_Bleomycin-R_OHBP_Dase"/>
</dbReference>
<organism evidence="2 3">
    <name type="scientific">Pseudohaliea rubra DSM 19751</name>
    <dbReference type="NCBI Taxonomy" id="1265313"/>
    <lineage>
        <taxon>Bacteria</taxon>
        <taxon>Pseudomonadati</taxon>
        <taxon>Pseudomonadota</taxon>
        <taxon>Gammaproteobacteria</taxon>
        <taxon>Cellvibrionales</taxon>
        <taxon>Halieaceae</taxon>
        <taxon>Pseudohaliea</taxon>
    </lineage>
</organism>
<keyword evidence="3" id="KW-1185">Reference proteome</keyword>
<dbReference type="PROSITE" id="PS51819">
    <property type="entry name" value="VOC"/>
    <property type="match status" value="2"/>
</dbReference>
<sequence>MAIEKPVSPSIAMNHHHHVTIGVMDPQEDFDWHTKVLGLKCVKRTLFYDGAMPVYHFYYGNDIGEEGTLLTTFPLAHTGVKAVEGAGQVRHVDLSVPVSSLAYWKDRLESHDVDVTECEFFGETRLEFRSPHNIRHAMVGIEDDDRKPYSAGPVPPENMIRGTHSCGVSTWSMDMMEEFMVEAWGCRKVARDGNRERYEMGAGGTGTYTDFVVEPALKQGSWYVGQGAIHHMAYNCPDAETQKKIKFFVEGLGYTDFSDIKDRGYFDSIYVRTPSGALFEATVSHDPSFLCNEPYETLGTQVMMSPQIEANKDEVMKIIGWVEG</sequence>
<dbReference type="AlphaFoldDB" id="A0A095VU40"/>
<feature type="domain" description="VOC" evidence="1">
    <location>
        <begin position="15"/>
        <end position="141"/>
    </location>
</feature>
<dbReference type="STRING" id="1265313.HRUBRA_00907"/>
<dbReference type="PANTHER" id="PTHR36110">
    <property type="entry name" value="RING-CLEAVING DIOXYGENASE MHQE-RELATED"/>
    <property type="match status" value="1"/>
</dbReference>
<protein>
    <submittedName>
        <fullName evidence="2">Glyoxalase family protein</fullName>
    </submittedName>
</protein>
<dbReference type="InterPro" id="IPR037523">
    <property type="entry name" value="VOC_core"/>
</dbReference>
<dbReference type="OrthoDB" id="9795618at2"/>
<dbReference type="InterPro" id="IPR052537">
    <property type="entry name" value="Extradiol_RC_dioxygenase"/>
</dbReference>
<evidence type="ECO:0000259" key="1">
    <source>
        <dbReference type="PROSITE" id="PS51819"/>
    </source>
</evidence>
<dbReference type="Proteomes" id="UP000029640">
    <property type="component" value="Unassembled WGS sequence"/>
</dbReference>
<dbReference type="SUPFAM" id="SSF54593">
    <property type="entry name" value="Glyoxalase/Bleomycin resistance protein/Dihydroxybiphenyl dioxygenase"/>
    <property type="match status" value="1"/>
</dbReference>
<feature type="domain" description="VOC" evidence="1">
    <location>
        <begin position="162"/>
        <end position="284"/>
    </location>
</feature>